<proteinExistence type="predicted"/>
<gene>
    <name evidence="3" type="ORF">Gohar_022881</name>
</gene>
<evidence type="ECO:0000313" key="3">
    <source>
        <dbReference type="EMBL" id="MBA0807053.1"/>
    </source>
</evidence>
<dbReference type="EMBL" id="JABFAD010000009">
    <property type="protein sequence ID" value="MBA0807053.1"/>
    <property type="molecule type" value="Genomic_DNA"/>
</dbReference>
<dbReference type="AlphaFoldDB" id="A0A7J9HB42"/>
<accession>A0A7J9HB42</accession>
<keyword evidence="2" id="KW-1133">Transmembrane helix</keyword>
<keyword evidence="2" id="KW-0812">Transmembrane</keyword>
<organism evidence="3 4">
    <name type="scientific">Gossypium harknessii</name>
    <dbReference type="NCBI Taxonomy" id="34285"/>
    <lineage>
        <taxon>Eukaryota</taxon>
        <taxon>Viridiplantae</taxon>
        <taxon>Streptophyta</taxon>
        <taxon>Embryophyta</taxon>
        <taxon>Tracheophyta</taxon>
        <taxon>Spermatophyta</taxon>
        <taxon>Magnoliopsida</taxon>
        <taxon>eudicotyledons</taxon>
        <taxon>Gunneridae</taxon>
        <taxon>Pentapetalae</taxon>
        <taxon>rosids</taxon>
        <taxon>malvids</taxon>
        <taxon>Malvales</taxon>
        <taxon>Malvaceae</taxon>
        <taxon>Malvoideae</taxon>
        <taxon>Gossypium</taxon>
    </lineage>
</organism>
<name>A0A7J9HB42_9ROSI</name>
<protein>
    <submittedName>
        <fullName evidence="3">Uncharacterized protein</fullName>
    </submittedName>
</protein>
<evidence type="ECO:0000313" key="4">
    <source>
        <dbReference type="Proteomes" id="UP000593560"/>
    </source>
</evidence>
<dbReference type="PANTHER" id="PTHR35755">
    <property type="entry name" value="PROTEIN, PUTATIVE-RELATED"/>
    <property type="match status" value="1"/>
</dbReference>
<evidence type="ECO:0000256" key="1">
    <source>
        <dbReference type="SAM" id="MobiDB-lite"/>
    </source>
</evidence>
<dbReference type="PANTHER" id="PTHR35755:SF3">
    <property type="entry name" value="EXPRESSED PROTEIN"/>
    <property type="match status" value="1"/>
</dbReference>
<sequence>MVPLTGGETALTVESGEGIPHRANHRKKYEKDQAPISTLDSPVSTYNGSVLKKHRPNSHFNGFRFCWIRAEGVIDGPRDTVIALGLIRKIVPPNFPVSASEMAKEMEPLHPWFLDLVPMLVVIIIAAHVFALVYWIFRLATDTQPERRKTH</sequence>
<dbReference type="OrthoDB" id="1931893at2759"/>
<dbReference type="Proteomes" id="UP000593560">
    <property type="component" value="Unassembled WGS sequence"/>
</dbReference>
<comment type="caution">
    <text evidence="3">The sequence shown here is derived from an EMBL/GenBank/DDBJ whole genome shotgun (WGS) entry which is preliminary data.</text>
</comment>
<feature type="region of interest" description="Disordered" evidence="1">
    <location>
        <begin position="1"/>
        <end position="34"/>
    </location>
</feature>
<reference evidence="3 4" key="1">
    <citation type="journal article" date="2019" name="Genome Biol. Evol.">
        <title>Insights into the evolution of the New World diploid cottons (Gossypium, subgenus Houzingenia) based on genome sequencing.</title>
        <authorList>
            <person name="Grover C.E."/>
            <person name="Arick M.A. 2nd"/>
            <person name="Thrash A."/>
            <person name="Conover J.L."/>
            <person name="Sanders W.S."/>
            <person name="Peterson D.G."/>
            <person name="Frelichowski J.E."/>
            <person name="Scheffler J.A."/>
            <person name="Scheffler B.E."/>
            <person name="Wendel J.F."/>
        </authorList>
    </citation>
    <scope>NUCLEOTIDE SEQUENCE [LARGE SCALE GENOMIC DNA]</scope>
    <source>
        <strain evidence="3">0</strain>
        <tissue evidence="3">Leaf</tissue>
    </source>
</reference>
<keyword evidence="4" id="KW-1185">Reference proteome</keyword>
<feature type="transmembrane region" description="Helical" evidence="2">
    <location>
        <begin position="112"/>
        <end position="137"/>
    </location>
</feature>
<evidence type="ECO:0000256" key="2">
    <source>
        <dbReference type="SAM" id="Phobius"/>
    </source>
</evidence>
<keyword evidence="2" id="KW-0472">Membrane</keyword>